<organism evidence="4 5">
    <name type="scientific">Rothia dentocariosa</name>
    <dbReference type="NCBI Taxonomy" id="2047"/>
    <lineage>
        <taxon>Bacteria</taxon>
        <taxon>Bacillati</taxon>
        <taxon>Actinomycetota</taxon>
        <taxon>Actinomycetes</taxon>
        <taxon>Micrococcales</taxon>
        <taxon>Micrococcaceae</taxon>
        <taxon>Rothia</taxon>
    </lineage>
</organism>
<dbReference type="EMBL" id="PDEV01000005">
    <property type="protein sequence ID" value="PEN15530.1"/>
    <property type="molecule type" value="Genomic_DNA"/>
</dbReference>
<comment type="similarity">
    <text evidence="1">Belongs to the NAD(P)-dependent epimerase/dehydratase family. SDR39U1 subfamily.</text>
</comment>
<dbReference type="SUPFAM" id="SSF51735">
    <property type="entry name" value="NAD(P)-binding Rossmann-fold domains"/>
    <property type="match status" value="1"/>
</dbReference>
<accession>A0A2A8D3S7</accession>
<dbReference type="InterPro" id="IPR010099">
    <property type="entry name" value="SDR39U1"/>
</dbReference>
<name>A0A2A8D3S7_9MICC</name>
<dbReference type="Pfam" id="PF01370">
    <property type="entry name" value="Epimerase"/>
    <property type="match status" value="1"/>
</dbReference>
<dbReference type="Proteomes" id="UP000219947">
    <property type="component" value="Unassembled WGS sequence"/>
</dbReference>
<dbReference type="InterPro" id="IPR013549">
    <property type="entry name" value="DUF1731"/>
</dbReference>
<dbReference type="NCBIfam" id="TIGR01777">
    <property type="entry name" value="yfcH"/>
    <property type="match status" value="1"/>
</dbReference>
<dbReference type="PANTHER" id="PTHR11092:SF0">
    <property type="entry name" value="EPIMERASE FAMILY PROTEIN SDR39U1"/>
    <property type="match status" value="1"/>
</dbReference>
<gene>
    <name evidence="4" type="ORF">CRM92_09610</name>
</gene>
<dbReference type="Gene3D" id="3.30.530.20">
    <property type="match status" value="1"/>
</dbReference>
<evidence type="ECO:0000259" key="3">
    <source>
        <dbReference type="Pfam" id="PF08338"/>
    </source>
</evidence>
<evidence type="ECO:0000259" key="2">
    <source>
        <dbReference type="Pfam" id="PF01370"/>
    </source>
</evidence>
<protein>
    <submittedName>
        <fullName evidence="4">TIGR01777 family protein</fullName>
    </submittedName>
</protein>
<sequence length="481" mass="51240">MGTFSHTSTYTHPVETVTAWHMRKGALTRATPPWSGSVESDKGVEEGVQAKLKMAIPGSKGLANRAWTALITDVHDSGFSDIMLEGPLSTWKHTHKFLGTANQTVIRDDIEFTIAGGEDLKSRAVEKNSGALEFAGNVRGGTEIVASKVAARHLEKVFADRARRVEADLNFQARYADVAPQTIVIAGASGMVGQQVSALLTTGGHTVRALVRRNPEGENEYAWNPDKGEIDETALIGADAVIHLGGASINTRFNEKNKKKILESRTTSTGLLARTIQRLKGSGKGPKTFVVASAIGYYGADRTGETLHEDSAAGNAFLAEVCQKWEAAADPAREAGVRVVHVRTGIVLTPLGGFLKLQMPLFLSGTGGTIGKGDNIQSWISLDDIAGIYVHAVLRDSVEGPVNAVASSPASARKVARLIGQTLKRPALMRAPRVASDALLGKEGTDQLALADQFVSNDKLLKSGYVFFDNQLSSALKHALG</sequence>
<evidence type="ECO:0000313" key="4">
    <source>
        <dbReference type="EMBL" id="PEN15530.1"/>
    </source>
</evidence>
<dbReference type="InterPro" id="IPR001509">
    <property type="entry name" value="Epimerase_deHydtase"/>
</dbReference>
<dbReference type="AlphaFoldDB" id="A0A2A8D3S7"/>
<comment type="caution">
    <text evidence="4">The sequence shown here is derived from an EMBL/GenBank/DDBJ whole genome shotgun (WGS) entry which is preliminary data.</text>
</comment>
<dbReference type="InterPro" id="IPR023393">
    <property type="entry name" value="START-like_dom_sf"/>
</dbReference>
<reference evidence="4" key="1">
    <citation type="submission" date="2017-10" db="EMBL/GenBank/DDBJ databases">
        <title>Kefir isolates.</title>
        <authorList>
            <person name="Kim Y."/>
            <person name="Blasche S."/>
        </authorList>
    </citation>
    <scope>NUCLEOTIDE SEQUENCE [LARGE SCALE GENOMIC DNA]</scope>
    <source>
        <strain evidence="4">OG2-2</strain>
    </source>
</reference>
<proteinExistence type="inferred from homology"/>
<dbReference type="Pfam" id="PF08338">
    <property type="entry name" value="DUF1731"/>
    <property type="match status" value="1"/>
</dbReference>
<dbReference type="PANTHER" id="PTHR11092">
    <property type="entry name" value="SUGAR NUCLEOTIDE EPIMERASE RELATED"/>
    <property type="match status" value="1"/>
</dbReference>
<keyword evidence="5" id="KW-1185">Reference proteome</keyword>
<dbReference type="Gene3D" id="3.40.50.720">
    <property type="entry name" value="NAD(P)-binding Rossmann-like Domain"/>
    <property type="match status" value="1"/>
</dbReference>
<dbReference type="SUPFAM" id="SSF55961">
    <property type="entry name" value="Bet v1-like"/>
    <property type="match status" value="1"/>
</dbReference>
<feature type="domain" description="DUF1731" evidence="3">
    <location>
        <begin position="431"/>
        <end position="479"/>
    </location>
</feature>
<dbReference type="InterPro" id="IPR036291">
    <property type="entry name" value="NAD(P)-bd_dom_sf"/>
</dbReference>
<accession>A0A5F0M667</accession>
<dbReference type="RefSeq" id="WP_006889075.1">
    <property type="nucleotide sequence ID" value="NZ_CAKARO010000010.1"/>
</dbReference>
<evidence type="ECO:0000256" key="1">
    <source>
        <dbReference type="ARBA" id="ARBA00009353"/>
    </source>
</evidence>
<feature type="domain" description="NAD-dependent epimerase/dehydratase" evidence="2">
    <location>
        <begin position="183"/>
        <end position="395"/>
    </location>
</feature>
<evidence type="ECO:0000313" key="5">
    <source>
        <dbReference type="Proteomes" id="UP000219947"/>
    </source>
</evidence>